<dbReference type="PANTHER" id="PTHR10192">
    <property type="entry name" value="MOLYBDOPTERIN BIOSYNTHESIS PROTEIN"/>
    <property type="match status" value="1"/>
</dbReference>
<accession>A0A317FES6</accession>
<evidence type="ECO:0000256" key="4">
    <source>
        <dbReference type="ARBA" id="ARBA00023150"/>
    </source>
</evidence>
<evidence type="ECO:0000256" key="2">
    <source>
        <dbReference type="ARBA" id="ARBA00005046"/>
    </source>
</evidence>
<dbReference type="SUPFAM" id="SSF63882">
    <property type="entry name" value="MoeA N-terminal region -like"/>
    <property type="match status" value="1"/>
</dbReference>
<evidence type="ECO:0000259" key="8">
    <source>
        <dbReference type="Pfam" id="PF03453"/>
    </source>
</evidence>
<evidence type="ECO:0000259" key="9">
    <source>
        <dbReference type="Pfam" id="PF03454"/>
    </source>
</evidence>
<feature type="domain" description="MoeA N-terminal and linker" evidence="8">
    <location>
        <begin position="11"/>
        <end position="153"/>
    </location>
</feature>
<keyword evidence="6" id="KW-0479">Metal-binding</keyword>
<organism evidence="10 11">
    <name type="scientific">Falsiroseomonas bella</name>
    <dbReference type="NCBI Taxonomy" id="2184016"/>
    <lineage>
        <taxon>Bacteria</taxon>
        <taxon>Pseudomonadati</taxon>
        <taxon>Pseudomonadota</taxon>
        <taxon>Alphaproteobacteria</taxon>
        <taxon>Acetobacterales</taxon>
        <taxon>Roseomonadaceae</taxon>
        <taxon>Falsiroseomonas</taxon>
    </lineage>
</organism>
<dbReference type="Pfam" id="PF03454">
    <property type="entry name" value="MoeA_C"/>
    <property type="match status" value="1"/>
</dbReference>
<dbReference type="AlphaFoldDB" id="A0A317FES6"/>
<dbReference type="GO" id="GO:0061599">
    <property type="term" value="F:molybdopterin molybdotransferase activity"/>
    <property type="evidence" value="ECO:0007669"/>
    <property type="project" value="UniProtKB-UniRule"/>
</dbReference>
<dbReference type="Proteomes" id="UP000245765">
    <property type="component" value="Unassembled WGS sequence"/>
</dbReference>
<evidence type="ECO:0000313" key="10">
    <source>
        <dbReference type="EMBL" id="PWS37053.1"/>
    </source>
</evidence>
<dbReference type="Gene3D" id="2.40.340.10">
    <property type="entry name" value="MoeA, C-terminal, domain IV"/>
    <property type="match status" value="1"/>
</dbReference>
<evidence type="ECO:0000256" key="5">
    <source>
        <dbReference type="ARBA" id="ARBA00047317"/>
    </source>
</evidence>
<evidence type="ECO:0000256" key="3">
    <source>
        <dbReference type="ARBA" id="ARBA00010763"/>
    </source>
</evidence>
<dbReference type="InterPro" id="IPR038987">
    <property type="entry name" value="MoeA-like"/>
</dbReference>
<dbReference type="SUPFAM" id="SSF53218">
    <property type="entry name" value="Molybdenum cofactor biosynthesis proteins"/>
    <property type="match status" value="1"/>
</dbReference>
<comment type="catalytic activity">
    <reaction evidence="5">
        <text>adenylyl-molybdopterin + molybdate = Mo-molybdopterin + AMP + H(+)</text>
        <dbReference type="Rhea" id="RHEA:35047"/>
        <dbReference type="ChEBI" id="CHEBI:15378"/>
        <dbReference type="ChEBI" id="CHEBI:36264"/>
        <dbReference type="ChEBI" id="CHEBI:62727"/>
        <dbReference type="ChEBI" id="CHEBI:71302"/>
        <dbReference type="ChEBI" id="CHEBI:456215"/>
        <dbReference type="EC" id="2.10.1.1"/>
    </reaction>
</comment>
<keyword evidence="6" id="KW-0460">Magnesium</keyword>
<dbReference type="InterPro" id="IPR001453">
    <property type="entry name" value="MoaB/Mog_dom"/>
</dbReference>
<dbReference type="UniPathway" id="UPA00344"/>
<comment type="function">
    <text evidence="1 6">Catalyzes the insertion of molybdate into adenylated molybdopterin with the concomitant release of AMP.</text>
</comment>
<evidence type="ECO:0000256" key="1">
    <source>
        <dbReference type="ARBA" id="ARBA00002901"/>
    </source>
</evidence>
<protein>
    <recommendedName>
        <fullName evidence="6">Molybdopterin molybdenumtransferase</fullName>
        <ecNumber evidence="6">2.10.1.1</ecNumber>
    </recommendedName>
</protein>
<dbReference type="InterPro" id="IPR005111">
    <property type="entry name" value="MoeA_C_domain_IV"/>
</dbReference>
<dbReference type="PANTHER" id="PTHR10192:SF5">
    <property type="entry name" value="GEPHYRIN"/>
    <property type="match status" value="1"/>
</dbReference>
<dbReference type="Gene3D" id="2.170.190.11">
    <property type="entry name" value="Molybdopterin biosynthesis moea protein, domain 3"/>
    <property type="match status" value="1"/>
</dbReference>
<dbReference type="Pfam" id="PF00994">
    <property type="entry name" value="MoCF_biosynth"/>
    <property type="match status" value="1"/>
</dbReference>
<evidence type="ECO:0000313" key="11">
    <source>
        <dbReference type="Proteomes" id="UP000245765"/>
    </source>
</evidence>
<evidence type="ECO:0000259" key="7">
    <source>
        <dbReference type="Pfam" id="PF00994"/>
    </source>
</evidence>
<keyword evidence="4 6" id="KW-0501">Molybdenum cofactor biosynthesis</keyword>
<gene>
    <name evidence="10" type="ORF">DFH01_09255</name>
</gene>
<feature type="domain" description="MoeA C-terminal" evidence="9">
    <location>
        <begin position="289"/>
        <end position="350"/>
    </location>
</feature>
<proteinExistence type="inferred from homology"/>
<sequence length="355" mass="35792">MPLTRLTPPEAMLAALLDGVVPVAAQRLPAAAALGRMIGEDLRASAPFPPQDIALREGWAVSAAATLGASPYGPIPLTETPMLLRAGEALPPGTDALLGPFDLEEHPLPQALQAAAPGDNIRRAGEDFPALAPVAQAGRRLRALDIPSLLAAGIAEVAVRVPRVTLLDCGTGLAPMLAALAGIEGAEITLDDAAPDALRDAGGDAILVVGGTGESSEDPAPRALAAAGTLMAHGLAARPGMATAIGRIGAAPVLLLPGRAEDALAAWWLLGRPLLRHLAGAAAPPPREARLARKVASTIGLAELVPLRFAEPAIVEPLSVGALPLGVLSQAEALLVVPPGAEGYEAGSMIACEAL</sequence>
<reference evidence="11" key="1">
    <citation type="submission" date="2018-05" db="EMBL/GenBank/DDBJ databases">
        <authorList>
            <person name="Du Z."/>
            <person name="Wang X."/>
        </authorList>
    </citation>
    <scope>NUCLEOTIDE SEQUENCE [LARGE SCALE GENOMIC DNA]</scope>
    <source>
        <strain evidence="11">CQN31</strain>
    </source>
</reference>
<dbReference type="InterPro" id="IPR005110">
    <property type="entry name" value="MoeA_linker/N"/>
</dbReference>
<dbReference type="GO" id="GO:0046872">
    <property type="term" value="F:metal ion binding"/>
    <property type="evidence" value="ECO:0007669"/>
    <property type="project" value="UniProtKB-UniRule"/>
</dbReference>
<keyword evidence="6" id="KW-0808">Transferase</keyword>
<dbReference type="GO" id="GO:0006777">
    <property type="term" value="P:Mo-molybdopterin cofactor biosynthetic process"/>
    <property type="evidence" value="ECO:0007669"/>
    <property type="project" value="UniProtKB-UniRule"/>
</dbReference>
<dbReference type="EC" id="2.10.1.1" evidence="6"/>
<dbReference type="SUPFAM" id="SSF63867">
    <property type="entry name" value="MoeA C-terminal domain-like"/>
    <property type="match status" value="1"/>
</dbReference>
<comment type="pathway">
    <text evidence="2 6">Cofactor biosynthesis; molybdopterin biosynthesis.</text>
</comment>
<dbReference type="RefSeq" id="WP_109870164.1">
    <property type="nucleotide sequence ID" value="NZ_QGNA01000002.1"/>
</dbReference>
<dbReference type="GO" id="GO:0005829">
    <property type="term" value="C:cytosol"/>
    <property type="evidence" value="ECO:0007669"/>
    <property type="project" value="TreeGrafter"/>
</dbReference>
<keyword evidence="11" id="KW-1185">Reference proteome</keyword>
<comment type="cofactor">
    <cofactor evidence="6">
        <name>Mg(2+)</name>
        <dbReference type="ChEBI" id="CHEBI:18420"/>
    </cofactor>
</comment>
<keyword evidence="6" id="KW-0500">Molybdenum</keyword>
<dbReference type="InterPro" id="IPR036425">
    <property type="entry name" value="MoaB/Mog-like_dom_sf"/>
</dbReference>
<dbReference type="Gene3D" id="3.40.980.10">
    <property type="entry name" value="MoaB/Mog-like domain"/>
    <property type="match status" value="2"/>
</dbReference>
<name>A0A317FES6_9PROT</name>
<dbReference type="EMBL" id="QGNA01000002">
    <property type="protein sequence ID" value="PWS37053.1"/>
    <property type="molecule type" value="Genomic_DNA"/>
</dbReference>
<dbReference type="Pfam" id="PF03453">
    <property type="entry name" value="MoeA_N"/>
    <property type="match status" value="1"/>
</dbReference>
<dbReference type="Gene3D" id="3.90.105.10">
    <property type="entry name" value="Molybdopterin biosynthesis moea protein, domain 2"/>
    <property type="match status" value="1"/>
</dbReference>
<evidence type="ECO:0000256" key="6">
    <source>
        <dbReference type="RuleBase" id="RU365090"/>
    </source>
</evidence>
<comment type="similarity">
    <text evidence="3 6">Belongs to the MoeA family.</text>
</comment>
<dbReference type="InterPro" id="IPR036688">
    <property type="entry name" value="MoeA_C_domain_IV_sf"/>
</dbReference>
<dbReference type="InterPro" id="IPR036135">
    <property type="entry name" value="MoeA_linker/N_sf"/>
</dbReference>
<comment type="caution">
    <text evidence="10">The sequence shown here is derived from an EMBL/GenBank/DDBJ whole genome shotgun (WGS) entry which is preliminary data.</text>
</comment>
<dbReference type="OrthoDB" id="7265135at2"/>
<feature type="domain" description="MoaB/Mog" evidence="7">
    <location>
        <begin position="197"/>
        <end position="277"/>
    </location>
</feature>